<name>A0AAV4UYB1_CAEEX</name>
<evidence type="ECO:0000313" key="3">
    <source>
        <dbReference type="Proteomes" id="UP001054945"/>
    </source>
</evidence>
<comment type="caution">
    <text evidence="2">The sequence shown here is derived from an EMBL/GenBank/DDBJ whole genome shotgun (WGS) entry which is preliminary data.</text>
</comment>
<sequence length="38" mass="4038">MRWPGQLSGSRSRQSRHCQTAGPSLPETAPASGWATLA</sequence>
<keyword evidence="3" id="KW-1185">Reference proteome</keyword>
<evidence type="ECO:0000313" key="2">
    <source>
        <dbReference type="EMBL" id="GIY62916.1"/>
    </source>
</evidence>
<feature type="region of interest" description="Disordered" evidence="1">
    <location>
        <begin position="1"/>
        <end position="38"/>
    </location>
</feature>
<protein>
    <submittedName>
        <fullName evidence="2">Uncharacterized protein</fullName>
    </submittedName>
</protein>
<dbReference type="Proteomes" id="UP001054945">
    <property type="component" value="Unassembled WGS sequence"/>
</dbReference>
<dbReference type="EMBL" id="BPLR01013682">
    <property type="protein sequence ID" value="GIY62916.1"/>
    <property type="molecule type" value="Genomic_DNA"/>
</dbReference>
<feature type="non-terminal residue" evidence="2">
    <location>
        <position position="38"/>
    </location>
</feature>
<organism evidence="2 3">
    <name type="scientific">Caerostris extrusa</name>
    <name type="common">Bark spider</name>
    <name type="synonym">Caerostris bankana</name>
    <dbReference type="NCBI Taxonomy" id="172846"/>
    <lineage>
        <taxon>Eukaryota</taxon>
        <taxon>Metazoa</taxon>
        <taxon>Ecdysozoa</taxon>
        <taxon>Arthropoda</taxon>
        <taxon>Chelicerata</taxon>
        <taxon>Arachnida</taxon>
        <taxon>Araneae</taxon>
        <taxon>Araneomorphae</taxon>
        <taxon>Entelegynae</taxon>
        <taxon>Araneoidea</taxon>
        <taxon>Araneidae</taxon>
        <taxon>Caerostris</taxon>
    </lineage>
</organism>
<evidence type="ECO:0000256" key="1">
    <source>
        <dbReference type="SAM" id="MobiDB-lite"/>
    </source>
</evidence>
<proteinExistence type="predicted"/>
<feature type="compositionally biased region" description="Low complexity" evidence="1">
    <location>
        <begin position="1"/>
        <end position="12"/>
    </location>
</feature>
<reference evidence="2 3" key="1">
    <citation type="submission" date="2021-06" db="EMBL/GenBank/DDBJ databases">
        <title>Caerostris extrusa draft genome.</title>
        <authorList>
            <person name="Kono N."/>
            <person name="Arakawa K."/>
        </authorList>
    </citation>
    <scope>NUCLEOTIDE SEQUENCE [LARGE SCALE GENOMIC DNA]</scope>
</reference>
<accession>A0AAV4UYB1</accession>
<dbReference type="AlphaFoldDB" id="A0AAV4UYB1"/>
<gene>
    <name evidence="2" type="ORF">CEXT_117801</name>
</gene>